<dbReference type="SUPFAM" id="SSF55048">
    <property type="entry name" value="Probable ACP-binding domain of malonyl-CoA ACP transacylase"/>
    <property type="match status" value="1"/>
</dbReference>
<dbReference type="RefSeq" id="WP_028327746.1">
    <property type="nucleotide sequence ID" value="NZ_JAAFNI010000001.1"/>
</dbReference>
<dbReference type="InterPro" id="IPR050858">
    <property type="entry name" value="Mal-CoA-ACP_Trans/PKS_FabD"/>
</dbReference>
<gene>
    <name evidence="13" type="primary">fabD</name>
    <name evidence="13" type="ORF">SAMEA4475696_01553</name>
</gene>
<dbReference type="InterPro" id="IPR016036">
    <property type="entry name" value="Malonyl_transacylase_ACP-bd"/>
</dbReference>
<evidence type="ECO:0000313" key="14">
    <source>
        <dbReference type="Proteomes" id="UP000242637"/>
    </source>
</evidence>
<dbReference type="GO" id="GO:0005829">
    <property type="term" value="C:cytosol"/>
    <property type="evidence" value="ECO:0007669"/>
    <property type="project" value="TreeGrafter"/>
</dbReference>
<dbReference type="AlphaFoldDB" id="A0A239VLG2"/>
<accession>A0A239VLG2</accession>
<dbReference type="KEGG" id="dco:SAMEA4475696_1553"/>
<dbReference type="InterPro" id="IPR016035">
    <property type="entry name" value="Acyl_Trfase/lysoPLipase"/>
</dbReference>
<keyword evidence="9" id="KW-0275">Fatty acid biosynthesis</keyword>
<dbReference type="PANTHER" id="PTHR42681">
    <property type="entry name" value="MALONYL-COA-ACYL CARRIER PROTEIN TRANSACYLASE, MITOCHONDRIAL"/>
    <property type="match status" value="1"/>
</dbReference>
<dbReference type="OrthoDB" id="3248271at2"/>
<evidence type="ECO:0000256" key="9">
    <source>
        <dbReference type="ARBA" id="ARBA00023160"/>
    </source>
</evidence>
<keyword evidence="5" id="KW-0444">Lipid biosynthesis</keyword>
<evidence type="ECO:0000256" key="4">
    <source>
        <dbReference type="ARBA" id="ARBA00018953"/>
    </source>
</evidence>
<dbReference type="STRING" id="1121387.GCA_000429885_02219"/>
<dbReference type="FunFam" id="3.30.70.250:FF:000002">
    <property type="entry name" value="Malonyl CoA-ACP transacylase"/>
    <property type="match status" value="1"/>
</dbReference>
<keyword evidence="8" id="KW-0443">Lipid metabolism</keyword>
<dbReference type="SUPFAM" id="SSF52151">
    <property type="entry name" value="FabD/lysophospholipase-like"/>
    <property type="match status" value="1"/>
</dbReference>
<protein>
    <recommendedName>
        <fullName evidence="4">Malonyl CoA-acyl carrier protein transacylase</fullName>
        <ecNumber evidence="3">2.3.1.39</ecNumber>
    </recommendedName>
</protein>
<keyword evidence="6 13" id="KW-0808">Transferase</keyword>
<comment type="pathway">
    <text evidence="1">Lipid metabolism; fatty acid biosynthesis.</text>
</comment>
<dbReference type="InterPro" id="IPR001227">
    <property type="entry name" value="Ac_transferase_dom_sf"/>
</dbReference>
<dbReference type="SUPFAM" id="SSF51230">
    <property type="entry name" value="Single hybrid motif"/>
    <property type="match status" value="1"/>
</dbReference>
<keyword evidence="7" id="KW-0276">Fatty acid metabolism</keyword>
<evidence type="ECO:0000259" key="12">
    <source>
        <dbReference type="SMART" id="SM00827"/>
    </source>
</evidence>
<evidence type="ECO:0000256" key="3">
    <source>
        <dbReference type="ARBA" id="ARBA00013258"/>
    </source>
</evidence>
<dbReference type="InterPro" id="IPR014043">
    <property type="entry name" value="Acyl_transferase_dom"/>
</dbReference>
<dbReference type="Gene3D" id="3.30.70.250">
    <property type="entry name" value="Malonyl-CoA ACP transacylase, ACP-binding"/>
    <property type="match status" value="1"/>
</dbReference>
<proteinExistence type="inferred from homology"/>
<keyword evidence="10 13" id="KW-0012">Acyltransferase</keyword>
<evidence type="ECO:0000256" key="6">
    <source>
        <dbReference type="ARBA" id="ARBA00022679"/>
    </source>
</evidence>
<dbReference type="EC" id="2.3.1.39" evidence="3"/>
<dbReference type="InterPro" id="IPR011053">
    <property type="entry name" value="Single_hybrid_motif"/>
</dbReference>
<evidence type="ECO:0000256" key="10">
    <source>
        <dbReference type="ARBA" id="ARBA00023315"/>
    </source>
</evidence>
<evidence type="ECO:0000313" key="13">
    <source>
        <dbReference type="EMBL" id="SNV22514.1"/>
    </source>
</evidence>
<evidence type="ECO:0000256" key="7">
    <source>
        <dbReference type="ARBA" id="ARBA00022832"/>
    </source>
</evidence>
<name>A0A239VLG2_9MICO</name>
<comment type="catalytic activity">
    <reaction evidence="11">
        <text>holo-[ACP] + malonyl-CoA = malonyl-[ACP] + CoA</text>
        <dbReference type="Rhea" id="RHEA:41792"/>
        <dbReference type="Rhea" id="RHEA-COMP:9623"/>
        <dbReference type="Rhea" id="RHEA-COMP:9685"/>
        <dbReference type="ChEBI" id="CHEBI:57287"/>
        <dbReference type="ChEBI" id="CHEBI:57384"/>
        <dbReference type="ChEBI" id="CHEBI:64479"/>
        <dbReference type="ChEBI" id="CHEBI:78449"/>
        <dbReference type="EC" id="2.3.1.39"/>
    </reaction>
</comment>
<dbReference type="EMBL" id="LT906453">
    <property type="protein sequence ID" value="SNV22514.1"/>
    <property type="molecule type" value="Genomic_DNA"/>
</dbReference>
<dbReference type="PANTHER" id="PTHR42681:SF1">
    <property type="entry name" value="MALONYL-COA-ACYL CARRIER PROTEIN TRANSACYLASE, MITOCHONDRIAL"/>
    <property type="match status" value="1"/>
</dbReference>
<evidence type="ECO:0000256" key="11">
    <source>
        <dbReference type="ARBA" id="ARBA00048462"/>
    </source>
</evidence>
<dbReference type="GeneID" id="63459762"/>
<dbReference type="Gene3D" id="3.40.366.10">
    <property type="entry name" value="Malonyl-Coenzyme A Acyl Carrier Protein, domain 2"/>
    <property type="match status" value="1"/>
</dbReference>
<evidence type="ECO:0000256" key="1">
    <source>
        <dbReference type="ARBA" id="ARBA00005194"/>
    </source>
</evidence>
<organism evidence="13 14">
    <name type="scientific">Dermatophilus congolensis</name>
    <dbReference type="NCBI Taxonomy" id="1863"/>
    <lineage>
        <taxon>Bacteria</taxon>
        <taxon>Bacillati</taxon>
        <taxon>Actinomycetota</taxon>
        <taxon>Actinomycetes</taxon>
        <taxon>Micrococcales</taxon>
        <taxon>Dermatophilaceae</taxon>
        <taxon>Dermatophilus</taxon>
    </lineage>
</organism>
<dbReference type="GO" id="GO:0004314">
    <property type="term" value="F:[acyl-carrier-protein] S-malonyltransferase activity"/>
    <property type="evidence" value="ECO:0007669"/>
    <property type="project" value="UniProtKB-EC"/>
</dbReference>
<feature type="domain" description="Malonyl-CoA:ACP transacylase (MAT)" evidence="12">
    <location>
        <begin position="5"/>
        <end position="320"/>
    </location>
</feature>
<dbReference type="Proteomes" id="UP000242637">
    <property type="component" value="Chromosome 1"/>
</dbReference>
<dbReference type="Gene3D" id="2.40.50.100">
    <property type="match status" value="1"/>
</dbReference>
<evidence type="ECO:0000256" key="5">
    <source>
        <dbReference type="ARBA" id="ARBA00022516"/>
    </source>
</evidence>
<keyword evidence="14" id="KW-1185">Reference proteome</keyword>
<comment type="similarity">
    <text evidence="2">Belongs to the FabD family.</text>
</comment>
<sequence length="396" mass="41251">MLAIVSPGQGSQKPGFLSPWLELPGFQDRLAWLSAAADLDLITHGTVSGEETIKDTAIAQPLIVAAGLLSLLSLFEHPADGFRAIGVGAGHSVGEITAAAATGVITAEQAMVFVRERGKAMAAASAVTPTGMSAVLGGEREEVLTHLQSLGLTAANCNGAGQIVAAGTLEQLAALAAQPPTKTRVMPLKVAGAFHTHHMEPASSVLSGYARAMSTHDARVPLITNRDGSVMTNGRAFLNAMVDQVTRPVRWDLTMETMLAMGVTGIIEIPPAGTLTGLAKRAMKGVERLALNTPEDIPAAKRMIEEHGSSECYAGSAPDWRLIVSPMKGTITFAEGVSTEEGDPLEAGQTLATISSLRETAPVIASSESRVIEWLVADGDPVSPGMPLLRLFPATE</sequence>
<reference evidence="13 14" key="1">
    <citation type="submission" date="2017-06" db="EMBL/GenBank/DDBJ databases">
        <authorList>
            <consortium name="Pathogen Informatics"/>
        </authorList>
    </citation>
    <scope>NUCLEOTIDE SEQUENCE [LARGE SCALE GENOMIC DNA]</scope>
    <source>
        <strain evidence="13 14">NCTC13039</strain>
    </source>
</reference>
<dbReference type="Pfam" id="PF00698">
    <property type="entry name" value="Acyl_transf_1"/>
    <property type="match status" value="1"/>
</dbReference>
<evidence type="ECO:0000256" key="8">
    <source>
        <dbReference type="ARBA" id="ARBA00023098"/>
    </source>
</evidence>
<dbReference type="SMART" id="SM00827">
    <property type="entry name" value="PKS_AT"/>
    <property type="match status" value="1"/>
</dbReference>
<evidence type="ECO:0000256" key="2">
    <source>
        <dbReference type="ARBA" id="ARBA00008217"/>
    </source>
</evidence>
<dbReference type="GO" id="GO:0006633">
    <property type="term" value="P:fatty acid biosynthetic process"/>
    <property type="evidence" value="ECO:0007669"/>
    <property type="project" value="UniProtKB-KW"/>
</dbReference>